<evidence type="ECO:0000313" key="3">
    <source>
        <dbReference type="Proteomes" id="UP000606274"/>
    </source>
</evidence>
<proteinExistence type="predicted"/>
<evidence type="ECO:0000313" key="2">
    <source>
        <dbReference type="EMBL" id="KAF7699815.1"/>
    </source>
</evidence>
<dbReference type="AlphaFoldDB" id="A0A8T0B2V3"/>
<dbReference type="PANTHER" id="PTHR47331">
    <property type="entry name" value="PHD-TYPE DOMAIN-CONTAINING PROTEIN"/>
    <property type="match status" value="1"/>
</dbReference>
<organism evidence="2 3">
    <name type="scientific">Silurus meridionalis</name>
    <name type="common">Southern catfish</name>
    <name type="synonym">Silurus soldatovi meridionalis</name>
    <dbReference type="NCBI Taxonomy" id="175797"/>
    <lineage>
        <taxon>Eukaryota</taxon>
        <taxon>Metazoa</taxon>
        <taxon>Chordata</taxon>
        <taxon>Craniata</taxon>
        <taxon>Vertebrata</taxon>
        <taxon>Euteleostomi</taxon>
        <taxon>Actinopterygii</taxon>
        <taxon>Neopterygii</taxon>
        <taxon>Teleostei</taxon>
        <taxon>Ostariophysi</taxon>
        <taxon>Siluriformes</taxon>
        <taxon>Siluridae</taxon>
        <taxon>Silurus</taxon>
    </lineage>
</organism>
<protein>
    <recommendedName>
        <fullName evidence="1">DUF5641 domain-containing protein</fullName>
    </recommendedName>
</protein>
<dbReference type="PANTHER" id="PTHR47331:SF6">
    <property type="entry name" value="DOUBLECORTIN DOMAIN-CONTAINING PROTEIN"/>
    <property type="match status" value="1"/>
</dbReference>
<dbReference type="Proteomes" id="UP000606274">
    <property type="component" value="Unassembled WGS sequence"/>
</dbReference>
<gene>
    <name evidence="2" type="ORF">HF521_002773</name>
</gene>
<reference evidence="2" key="1">
    <citation type="submission" date="2020-08" db="EMBL/GenBank/DDBJ databases">
        <title>Chromosome-level assembly of Southern catfish (Silurus meridionalis) provides insights into visual adaptation to the nocturnal and benthic lifestyles.</title>
        <authorList>
            <person name="Zhang Y."/>
            <person name="Wang D."/>
            <person name="Peng Z."/>
        </authorList>
    </citation>
    <scope>NUCLEOTIDE SEQUENCE</scope>
    <source>
        <strain evidence="2">SWU-2019-XX</strain>
        <tissue evidence="2">Muscle</tissue>
    </source>
</reference>
<comment type="caution">
    <text evidence="2">The sequence shown here is derived from an EMBL/GenBank/DDBJ whole genome shotgun (WGS) entry which is preliminary data.</text>
</comment>
<name>A0A8T0B2V3_SILME</name>
<accession>A0A8T0B2V3</accession>
<dbReference type="EMBL" id="JABFDY010000012">
    <property type="protein sequence ID" value="KAF7699815.1"/>
    <property type="molecule type" value="Genomic_DNA"/>
</dbReference>
<evidence type="ECO:0000259" key="1">
    <source>
        <dbReference type="Pfam" id="PF18701"/>
    </source>
</evidence>
<sequence length="131" mass="15071">MAEVSAIINARPLVPVSTDPSNPFLLTPSILLTHKECIPVAPAGDFGANDLFQRQWRQVQHLSNTFWDRWRKQYLCSLQTHRKWQSEQPNMEEGSIVLLKDSQTKSNEWPMGIVTQVFPSKDGKVRKVEIR</sequence>
<dbReference type="InterPro" id="IPR040676">
    <property type="entry name" value="DUF5641"/>
</dbReference>
<dbReference type="Pfam" id="PF18701">
    <property type="entry name" value="DUF5641"/>
    <property type="match status" value="1"/>
</dbReference>
<keyword evidence="3" id="KW-1185">Reference proteome</keyword>
<feature type="non-terminal residue" evidence="2">
    <location>
        <position position="131"/>
    </location>
</feature>
<feature type="domain" description="DUF5641" evidence="1">
    <location>
        <begin position="55"/>
        <end position="131"/>
    </location>
</feature>